<evidence type="ECO:0000313" key="2">
    <source>
        <dbReference type="Proteomes" id="UP000024635"/>
    </source>
</evidence>
<evidence type="ECO:0000313" key="1">
    <source>
        <dbReference type="EMBL" id="EYC04937.1"/>
    </source>
</evidence>
<dbReference type="Proteomes" id="UP000024635">
    <property type="component" value="Unassembled WGS sequence"/>
</dbReference>
<dbReference type="AlphaFoldDB" id="A0A016TQL7"/>
<protein>
    <submittedName>
        <fullName evidence="1">Uncharacterized protein</fullName>
    </submittedName>
</protein>
<organism evidence="1 2">
    <name type="scientific">Ancylostoma ceylanicum</name>
    <dbReference type="NCBI Taxonomy" id="53326"/>
    <lineage>
        <taxon>Eukaryota</taxon>
        <taxon>Metazoa</taxon>
        <taxon>Ecdysozoa</taxon>
        <taxon>Nematoda</taxon>
        <taxon>Chromadorea</taxon>
        <taxon>Rhabditida</taxon>
        <taxon>Rhabditina</taxon>
        <taxon>Rhabditomorpha</taxon>
        <taxon>Strongyloidea</taxon>
        <taxon>Ancylostomatidae</taxon>
        <taxon>Ancylostomatinae</taxon>
        <taxon>Ancylostoma</taxon>
    </lineage>
</organism>
<accession>A0A016TQL7</accession>
<reference evidence="2" key="1">
    <citation type="journal article" date="2015" name="Nat. Genet.">
        <title>The genome and transcriptome of the zoonotic hookworm Ancylostoma ceylanicum identify infection-specific gene families.</title>
        <authorList>
            <person name="Schwarz E.M."/>
            <person name="Hu Y."/>
            <person name="Antoshechkin I."/>
            <person name="Miller M.M."/>
            <person name="Sternberg P.W."/>
            <person name="Aroian R.V."/>
        </authorList>
    </citation>
    <scope>NUCLEOTIDE SEQUENCE</scope>
    <source>
        <strain evidence="2">HY135</strain>
    </source>
</reference>
<gene>
    <name evidence="1" type="primary">Acey_s0085.g1876</name>
    <name evidence="1" type="ORF">Y032_0085g1876</name>
</gene>
<comment type="caution">
    <text evidence="1">The sequence shown here is derived from an EMBL/GenBank/DDBJ whole genome shotgun (WGS) entry which is preliminary data.</text>
</comment>
<name>A0A016TQL7_9BILA</name>
<sequence length="91" mass="10517">MLIYVSALEIVLNYSRHAVLVLFALGKLYHSDARIHLWKIFCEDRSTRHVILNEKNAWPPRARKRVRLSCVSDATSPVLHHVDAHASYARI</sequence>
<proteinExistence type="predicted"/>
<keyword evidence="2" id="KW-1185">Reference proteome</keyword>
<dbReference type="EMBL" id="JARK01001421">
    <property type="protein sequence ID" value="EYC04937.1"/>
    <property type="molecule type" value="Genomic_DNA"/>
</dbReference>